<dbReference type="InterPro" id="IPR021109">
    <property type="entry name" value="Peptidase_aspartic_dom_sf"/>
</dbReference>
<evidence type="ECO:0000256" key="9">
    <source>
        <dbReference type="ARBA" id="ARBA00051693"/>
    </source>
</evidence>
<dbReference type="SMART" id="SM00220">
    <property type="entry name" value="S_TKc"/>
    <property type="match status" value="1"/>
</dbReference>
<dbReference type="KEGG" id="acan:ACA1_280300"/>
<organism evidence="12 13">
    <name type="scientific">Acanthamoeba castellanii (strain ATCC 30010 / Neff)</name>
    <dbReference type="NCBI Taxonomy" id="1257118"/>
    <lineage>
        <taxon>Eukaryota</taxon>
        <taxon>Amoebozoa</taxon>
        <taxon>Discosea</taxon>
        <taxon>Longamoebia</taxon>
        <taxon>Centramoebida</taxon>
        <taxon>Acanthamoebidae</taxon>
        <taxon>Acanthamoeba</taxon>
    </lineage>
</organism>
<dbReference type="RefSeq" id="XP_004344740.1">
    <property type="nucleotide sequence ID" value="XM_004344690.1"/>
</dbReference>
<dbReference type="InterPro" id="IPR000719">
    <property type="entry name" value="Prot_kinase_dom"/>
</dbReference>
<dbReference type="AlphaFoldDB" id="L8H6Z0"/>
<evidence type="ECO:0000256" key="5">
    <source>
        <dbReference type="ARBA" id="ARBA00038035"/>
    </source>
</evidence>
<keyword evidence="2" id="KW-0547">Nucleotide-binding</keyword>
<dbReference type="SUPFAM" id="SSF56112">
    <property type="entry name" value="Protein kinase-like (PK-like)"/>
    <property type="match status" value="1"/>
</dbReference>
<comment type="catalytic activity">
    <reaction evidence="7">
        <text>L-seryl-[protein] + ATP = O-phospho-L-seryl-[protein] + ADP + H(+)</text>
        <dbReference type="Rhea" id="RHEA:17989"/>
        <dbReference type="Rhea" id="RHEA-COMP:9863"/>
        <dbReference type="Rhea" id="RHEA-COMP:11604"/>
        <dbReference type="ChEBI" id="CHEBI:15378"/>
        <dbReference type="ChEBI" id="CHEBI:29999"/>
        <dbReference type="ChEBI" id="CHEBI:30616"/>
        <dbReference type="ChEBI" id="CHEBI:83421"/>
        <dbReference type="ChEBI" id="CHEBI:456216"/>
        <dbReference type="EC" id="2.7.12.2"/>
    </reaction>
</comment>
<dbReference type="PANTHER" id="PTHR48013:SF9">
    <property type="entry name" value="DUAL SPECIFICITY MITOGEN-ACTIVATED PROTEIN KINASE KINASE 5"/>
    <property type="match status" value="1"/>
</dbReference>
<dbReference type="EMBL" id="KB007908">
    <property type="protein sequence ID" value="ELR20997.1"/>
    <property type="molecule type" value="Genomic_DNA"/>
</dbReference>
<comment type="catalytic activity">
    <reaction evidence="8">
        <text>L-threonyl-[protein] + ATP = O-phospho-L-threonyl-[protein] + ADP + H(+)</text>
        <dbReference type="Rhea" id="RHEA:46608"/>
        <dbReference type="Rhea" id="RHEA-COMP:11060"/>
        <dbReference type="Rhea" id="RHEA-COMP:11605"/>
        <dbReference type="ChEBI" id="CHEBI:15378"/>
        <dbReference type="ChEBI" id="CHEBI:30013"/>
        <dbReference type="ChEBI" id="CHEBI:30616"/>
        <dbReference type="ChEBI" id="CHEBI:61977"/>
        <dbReference type="ChEBI" id="CHEBI:456216"/>
        <dbReference type="EC" id="2.7.12.2"/>
    </reaction>
</comment>
<dbReference type="STRING" id="1257118.L8H6Z0"/>
<keyword evidence="1" id="KW-0808">Transferase</keyword>
<dbReference type="Pfam" id="PF00026">
    <property type="entry name" value="Asp"/>
    <property type="match status" value="1"/>
</dbReference>
<feature type="compositionally biased region" description="Low complexity" evidence="10">
    <location>
        <begin position="408"/>
        <end position="424"/>
    </location>
</feature>
<dbReference type="Gene3D" id="1.10.510.10">
    <property type="entry name" value="Transferase(Phosphotransferase) domain 1"/>
    <property type="match status" value="1"/>
</dbReference>
<dbReference type="Proteomes" id="UP000011083">
    <property type="component" value="Unassembled WGS sequence"/>
</dbReference>
<dbReference type="GO" id="GO:0004708">
    <property type="term" value="F:MAP kinase kinase activity"/>
    <property type="evidence" value="ECO:0007669"/>
    <property type="project" value="UniProtKB-EC"/>
</dbReference>
<dbReference type="PROSITE" id="PS50011">
    <property type="entry name" value="PROTEIN_KINASE_DOM"/>
    <property type="match status" value="1"/>
</dbReference>
<evidence type="ECO:0000313" key="12">
    <source>
        <dbReference type="EMBL" id="ELR20997.1"/>
    </source>
</evidence>
<dbReference type="InterPro" id="IPR011009">
    <property type="entry name" value="Kinase-like_dom_sf"/>
</dbReference>
<name>L8H6Z0_ACACF</name>
<evidence type="ECO:0000256" key="7">
    <source>
        <dbReference type="ARBA" id="ARBA00049014"/>
    </source>
</evidence>
<dbReference type="Gene3D" id="3.30.200.20">
    <property type="entry name" value="Phosphorylase Kinase, domain 1"/>
    <property type="match status" value="1"/>
</dbReference>
<evidence type="ECO:0000256" key="2">
    <source>
        <dbReference type="ARBA" id="ARBA00022741"/>
    </source>
</evidence>
<dbReference type="SUPFAM" id="SSF50630">
    <property type="entry name" value="Acid proteases"/>
    <property type="match status" value="1"/>
</dbReference>
<reference evidence="12 13" key="1">
    <citation type="journal article" date="2013" name="Genome Biol.">
        <title>Genome of Acanthamoeba castellanii highlights extensive lateral gene transfer and early evolution of tyrosine kinase signaling.</title>
        <authorList>
            <person name="Clarke M."/>
            <person name="Lohan A.J."/>
            <person name="Liu B."/>
            <person name="Lagkouvardos I."/>
            <person name="Roy S."/>
            <person name="Zafar N."/>
            <person name="Bertelli C."/>
            <person name="Schilde C."/>
            <person name="Kianianmomeni A."/>
            <person name="Burglin T.R."/>
            <person name="Frech C."/>
            <person name="Turcotte B."/>
            <person name="Kopec K.O."/>
            <person name="Synnott J.M."/>
            <person name="Choo C."/>
            <person name="Paponov I."/>
            <person name="Finkler A."/>
            <person name="Soon Heng Tan C."/>
            <person name="Hutchins A.P."/>
            <person name="Weinmeier T."/>
            <person name="Rattei T."/>
            <person name="Chu J.S."/>
            <person name="Gimenez G."/>
            <person name="Irimia M."/>
            <person name="Rigden D.J."/>
            <person name="Fitzpatrick D.A."/>
            <person name="Lorenzo-Morales J."/>
            <person name="Bateman A."/>
            <person name="Chiu C.H."/>
            <person name="Tang P."/>
            <person name="Hegemann P."/>
            <person name="Fromm H."/>
            <person name="Raoult D."/>
            <person name="Greub G."/>
            <person name="Miranda-Saavedra D."/>
            <person name="Chen N."/>
            <person name="Nash P."/>
            <person name="Ginger M.L."/>
            <person name="Horn M."/>
            <person name="Schaap P."/>
            <person name="Caler L."/>
            <person name="Loftus B."/>
        </authorList>
    </citation>
    <scope>NUCLEOTIDE SEQUENCE [LARGE SCALE GENOMIC DNA]</scope>
    <source>
        <strain evidence="12 13">Neff</strain>
    </source>
</reference>
<dbReference type="OrthoDB" id="2160373at2759"/>
<dbReference type="Pfam" id="PF00069">
    <property type="entry name" value="Pkinase"/>
    <property type="match status" value="1"/>
</dbReference>
<comment type="similarity">
    <text evidence="5">Belongs to the protein kinase superfamily. STE Ser/Thr protein kinase family. MAP kinase kinase subfamily.</text>
</comment>
<evidence type="ECO:0000256" key="10">
    <source>
        <dbReference type="SAM" id="MobiDB-lite"/>
    </source>
</evidence>
<dbReference type="GeneID" id="14921871"/>
<gene>
    <name evidence="12" type="ORF">ACA1_280300</name>
</gene>
<dbReference type="PANTHER" id="PTHR48013">
    <property type="entry name" value="DUAL SPECIFICITY MITOGEN-ACTIVATED PROTEIN KINASE KINASE 5-RELATED"/>
    <property type="match status" value="1"/>
</dbReference>
<evidence type="ECO:0000256" key="6">
    <source>
        <dbReference type="ARBA" id="ARBA00038999"/>
    </source>
</evidence>
<keyword evidence="4" id="KW-0067">ATP-binding</keyword>
<sequence>MENAKFVEEAGYRLTSDEIDRGSSSEVYKCVRQKDGVPVRVKVLSLSFPMPRHLSNFQHEYNIVESLKTVTGVVAIYDRISRHNFEALVLEDFGGDDLFKCLERDGPFAAHLEQFIDIAISLAISLGQIHSHSIVHKDIKPANIIWNRQTGVVKLTDLGIASVVIRSKDTNQGRVPFQALGSLPYLPPELSVRTESKSIDHRSDFYSLGVSFFQLLTGRLPFQEKTPIRLLHAHMAKPTPRLHEVDARVIGICEHSRRGDNIFNTCFDRTTFTQLTNNLTLYPNITFKFPGVQVDLMPHQYLRIQLRSSYCVELAIAPIDNTLTILGDTFMRDRVTIFDRANKRVGFTNARAYVWTGPPAEEWVWWTIACSLAGFTLYKRQRMPHYEPLILAVDELDDLDDGLSFALPPTSSAESSSSSSSPPSRVLRAGVPSDFTGKSSNEAMLVNPAFDDPSVISEEVMDT</sequence>
<dbReference type="GO" id="GO:0005524">
    <property type="term" value="F:ATP binding"/>
    <property type="evidence" value="ECO:0007669"/>
    <property type="project" value="UniProtKB-KW"/>
</dbReference>
<keyword evidence="3 12" id="KW-0418">Kinase</keyword>
<evidence type="ECO:0000256" key="4">
    <source>
        <dbReference type="ARBA" id="ARBA00022840"/>
    </source>
</evidence>
<evidence type="ECO:0000256" key="8">
    <source>
        <dbReference type="ARBA" id="ARBA00049299"/>
    </source>
</evidence>
<proteinExistence type="inferred from homology"/>
<evidence type="ECO:0000256" key="1">
    <source>
        <dbReference type="ARBA" id="ARBA00022679"/>
    </source>
</evidence>
<dbReference type="VEuPathDB" id="AmoebaDB:ACA1_280300"/>
<dbReference type="EC" id="2.7.12.2" evidence="6"/>
<evidence type="ECO:0000313" key="13">
    <source>
        <dbReference type="Proteomes" id="UP000011083"/>
    </source>
</evidence>
<protein>
    <recommendedName>
        <fullName evidence="6">mitogen-activated protein kinase kinase</fullName>
        <ecNumber evidence="6">2.7.12.2</ecNumber>
    </recommendedName>
</protein>
<comment type="catalytic activity">
    <reaction evidence="9">
        <text>L-tyrosyl-[protein] + ATP = O-phospho-L-tyrosyl-[protein] + ADP + H(+)</text>
        <dbReference type="Rhea" id="RHEA:10596"/>
        <dbReference type="Rhea" id="RHEA-COMP:10136"/>
        <dbReference type="Rhea" id="RHEA-COMP:20101"/>
        <dbReference type="ChEBI" id="CHEBI:15378"/>
        <dbReference type="ChEBI" id="CHEBI:30616"/>
        <dbReference type="ChEBI" id="CHEBI:46858"/>
        <dbReference type="ChEBI" id="CHEBI:61978"/>
        <dbReference type="ChEBI" id="CHEBI:456216"/>
        <dbReference type="EC" id="2.7.12.2"/>
    </reaction>
</comment>
<keyword evidence="13" id="KW-1185">Reference proteome</keyword>
<feature type="region of interest" description="Disordered" evidence="10">
    <location>
        <begin position="408"/>
        <end position="442"/>
    </location>
</feature>
<dbReference type="InterPro" id="IPR033121">
    <property type="entry name" value="PEPTIDASE_A1"/>
</dbReference>
<accession>L8H6Z0</accession>
<evidence type="ECO:0000256" key="3">
    <source>
        <dbReference type="ARBA" id="ARBA00022777"/>
    </source>
</evidence>
<evidence type="ECO:0000259" key="11">
    <source>
        <dbReference type="PROSITE" id="PS50011"/>
    </source>
</evidence>
<dbReference type="Gene3D" id="2.40.70.10">
    <property type="entry name" value="Acid Proteases"/>
    <property type="match status" value="1"/>
</dbReference>
<dbReference type="CDD" id="cd14014">
    <property type="entry name" value="STKc_PknB_like"/>
    <property type="match status" value="1"/>
</dbReference>
<feature type="domain" description="Protein kinase" evidence="11">
    <location>
        <begin position="13"/>
        <end position="302"/>
    </location>
</feature>